<dbReference type="RefSeq" id="XP_014669286.1">
    <property type="nucleotide sequence ID" value="XM_014813800.1"/>
</dbReference>
<evidence type="ECO:0000256" key="6">
    <source>
        <dbReference type="ARBA" id="ARBA00023209"/>
    </source>
</evidence>
<evidence type="ECO:0000259" key="10">
    <source>
        <dbReference type="Pfam" id="PF01467"/>
    </source>
</evidence>
<dbReference type="Proteomes" id="UP000695022">
    <property type="component" value="Unplaced"/>
</dbReference>
<keyword evidence="4" id="KW-0548">Nucleotidyltransferase</keyword>
<dbReference type="InterPro" id="IPR045049">
    <property type="entry name" value="Pcy1-like"/>
</dbReference>
<dbReference type="Pfam" id="PF01467">
    <property type="entry name" value="CTP_transf_like"/>
    <property type="match status" value="1"/>
</dbReference>
<dbReference type="SUPFAM" id="SSF52374">
    <property type="entry name" value="Nucleotidylyl transferase"/>
    <property type="match status" value="1"/>
</dbReference>
<keyword evidence="3" id="KW-0808">Transferase</keyword>
<evidence type="ECO:0000256" key="8">
    <source>
        <dbReference type="ARBA" id="ARBA00025706"/>
    </source>
</evidence>
<proteinExistence type="inferred from homology"/>
<feature type="domain" description="Cytidyltransferase-like" evidence="10">
    <location>
        <begin position="78"/>
        <end position="206"/>
    </location>
</feature>
<dbReference type="CDD" id="cd02174">
    <property type="entry name" value="CCT"/>
    <property type="match status" value="1"/>
</dbReference>
<keyword evidence="2" id="KW-0444">Lipid biosynthesis</keyword>
<evidence type="ECO:0000313" key="12">
    <source>
        <dbReference type="RefSeq" id="XP_014669286.1"/>
    </source>
</evidence>
<keyword evidence="5" id="KW-0443">Lipid metabolism</keyword>
<keyword evidence="6" id="KW-0594">Phospholipid biosynthesis</keyword>
<gene>
    <name evidence="12" type="primary">LOC106810441</name>
</gene>
<evidence type="ECO:0000256" key="4">
    <source>
        <dbReference type="ARBA" id="ARBA00022695"/>
    </source>
</evidence>
<dbReference type="InterPro" id="IPR014729">
    <property type="entry name" value="Rossmann-like_a/b/a_fold"/>
</dbReference>
<sequence>MSDTECDSRKRTRAQAGLDNENEILSLSPINFKPALCSMAPYSDEAKAEEEREKVDYSIRISMELAESGTAPRPVRVYADGVYDMFHQGHARQLMQAKNVFPRVYLIVGVACDEDVHTLKGKTVCTEGERYEALRHCRYVDEVYTACPWVITTEFLQENKIDFVAHDDLPYGGTESEDIYKPLKDKGMFIATQRTEGISTSDVVARIVRDYDVYVRRNLERGYSAKDLNVGFFKEKTYHLQNKVDAVKMKAKSYQEKGRNLVQNIEQKSNDLMMRWEEKSRDFISNFLLLFGKEGRINQLWQDGKGKIKQAISPQNSPEREDEFLYEPPSMKMARYDDTHAAGSAYEGYRRTTL</sequence>
<organism evidence="11 12">
    <name type="scientific">Priapulus caudatus</name>
    <name type="common">Priapulid worm</name>
    <dbReference type="NCBI Taxonomy" id="37621"/>
    <lineage>
        <taxon>Eukaryota</taxon>
        <taxon>Metazoa</taxon>
        <taxon>Ecdysozoa</taxon>
        <taxon>Scalidophora</taxon>
        <taxon>Priapulida</taxon>
        <taxon>Priapulimorpha</taxon>
        <taxon>Priapulimorphida</taxon>
        <taxon>Priapulidae</taxon>
        <taxon>Priapulus</taxon>
    </lineage>
</organism>
<evidence type="ECO:0000256" key="5">
    <source>
        <dbReference type="ARBA" id="ARBA00023098"/>
    </source>
</evidence>
<comment type="similarity">
    <text evidence="1">Belongs to the cytidylyltransferase family.</text>
</comment>
<name>A0ABM1EAR5_PRICU</name>
<keyword evidence="7" id="KW-1208">Phospholipid metabolism</keyword>
<dbReference type="InterPro" id="IPR004821">
    <property type="entry name" value="Cyt_trans-like"/>
</dbReference>
<dbReference type="InterPro" id="IPR041723">
    <property type="entry name" value="CCT"/>
</dbReference>
<dbReference type="GeneID" id="106810441"/>
<dbReference type="Gene3D" id="3.40.50.620">
    <property type="entry name" value="HUPs"/>
    <property type="match status" value="1"/>
</dbReference>
<evidence type="ECO:0000256" key="7">
    <source>
        <dbReference type="ARBA" id="ARBA00023264"/>
    </source>
</evidence>
<protein>
    <recommendedName>
        <fullName evidence="9">choline-phosphate cytidylyltransferase</fullName>
        <ecNumber evidence="9">2.7.7.15</ecNumber>
    </recommendedName>
</protein>
<dbReference type="EC" id="2.7.7.15" evidence="9"/>
<reference evidence="12" key="1">
    <citation type="submission" date="2025-08" db="UniProtKB">
        <authorList>
            <consortium name="RefSeq"/>
        </authorList>
    </citation>
    <scope>IDENTIFICATION</scope>
</reference>
<evidence type="ECO:0000256" key="2">
    <source>
        <dbReference type="ARBA" id="ARBA00022516"/>
    </source>
</evidence>
<evidence type="ECO:0000313" key="11">
    <source>
        <dbReference type="Proteomes" id="UP000695022"/>
    </source>
</evidence>
<dbReference type="NCBIfam" id="TIGR00125">
    <property type="entry name" value="cyt_tran_rel"/>
    <property type="match status" value="1"/>
</dbReference>
<dbReference type="PANTHER" id="PTHR10739">
    <property type="entry name" value="CYTIDYLYLTRANSFERASE"/>
    <property type="match status" value="1"/>
</dbReference>
<dbReference type="PANTHER" id="PTHR10739:SF13">
    <property type="entry name" value="CHOLINE-PHOSPHATE CYTIDYLYLTRANSFERASE"/>
    <property type="match status" value="1"/>
</dbReference>
<evidence type="ECO:0000256" key="3">
    <source>
        <dbReference type="ARBA" id="ARBA00022679"/>
    </source>
</evidence>
<comment type="pathway">
    <text evidence="8">Phospholipid metabolism; phosphatidylcholine biosynthesis; phosphatidylcholine from phosphocholine: step 1/2.</text>
</comment>
<evidence type="ECO:0000256" key="9">
    <source>
        <dbReference type="ARBA" id="ARBA00026101"/>
    </source>
</evidence>
<keyword evidence="11" id="KW-1185">Reference proteome</keyword>
<accession>A0ABM1EAR5</accession>
<evidence type="ECO:0000256" key="1">
    <source>
        <dbReference type="ARBA" id="ARBA00010101"/>
    </source>
</evidence>